<reference evidence="2 3" key="1">
    <citation type="submission" date="2024-03" db="EMBL/GenBank/DDBJ databases">
        <title>The Acrasis kona genome and developmental transcriptomes reveal deep origins of eukaryotic multicellular pathways.</title>
        <authorList>
            <person name="Sheikh S."/>
            <person name="Fu C.-J."/>
            <person name="Brown M.W."/>
            <person name="Baldauf S.L."/>
        </authorList>
    </citation>
    <scope>NUCLEOTIDE SEQUENCE [LARGE SCALE GENOMIC DNA]</scope>
    <source>
        <strain evidence="2 3">ATCC MYA-3509</strain>
    </source>
</reference>
<dbReference type="InterPro" id="IPR027417">
    <property type="entry name" value="P-loop_NTPase"/>
</dbReference>
<evidence type="ECO:0000313" key="2">
    <source>
        <dbReference type="EMBL" id="KAL0477889.1"/>
    </source>
</evidence>
<evidence type="ECO:0000313" key="3">
    <source>
        <dbReference type="Proteomes" id="UP001431209"/>
    </source>
</evidence>
<feature type="region of interest" description="Disordered" evidence="1">
    <location>
        <begin position="1"/>
        <end position="69"/>
    </location>
</feature>
<name>A0AAW2YL76_9EUKA</name>
<feature type="compositionally biased region" description="Polar residues" evidence="1">
    <location>
        <begin position="58"/>
        <end position="68"/>
    </location>
</feature>
<organism evidence="2 3">
    <name type="scientific">Acrasis kona</name>
    <dbReference type="NCBI Taxonomy" id="1008807"/>
    <lineage>
        <taxon>Eukaryota</taxon>
        <taxon>Discoba</taxon>
        <taxon>Heterolobosea</taxon>
        <taxon>Tetramitia</taxon>
        <taxon>Eutetramitia</taxon>
        <taxon>Acrasidae</taxon>
        <taxon>Acrasis</taxon>
    </lineage>
</organism>
<dbReference type="Proteomes" id="UP001431209">
    <property type="component" value="Unassembled WGS sequence"/>
</dbReference>
<accession>A0AAW2YL76</accession>
<feature type="compositionally biased region" description="Basic and acidic residues" evidence="1">
    <location>
        <begin position="40"/>
        <end position="50"/>
    </location>
</feature>
<dbReference type="EMBL" id="JAOPGA020000269">
    <property type="protein sequence ID" value="KAL0477889.1"/>
    <property type="molecule type" value="Genomic_DNA"/>
</dbReference>
<dbReference type="SUPFAM" id="SSF52540">
    <property type="entry name" value="P-loop containing nucleoside triphosphate hydrolases"/>
    <property type="match status" value="1"/>
</dbReference>
<protein>
    <submittedName>
        <fullName evidence="2">UvrABC system protein A</fullName>
    </submittedName>
</protein>
<feature type="compositionally biased region" description="Basic and acidic residues" evidence="1">
    <location>
        <begin position="1"/>
        <end position="14"/>
    </location>
</feature>
<sequence length="606" mass="70214">MSNRSEPKSKRLKLEPNANKQREEEEDSNESDEEYEDPLDEKNEEKNEQKSRKRPYTKQGTGYNNRLNIVTPLGDKVDESVFRHTKKTKQNTKSLLVLKSDKYRFDCEIPHHVETKQSQKIEGLLEVDDLANKNTLLLFDYPGVGKTQTIIKAAEKLKIIYIQIPCETSNVVTSLINALNGTLEPKEYCKEAKSDFDIMTHVKFYASILIVTVMEEALAYFKNNQNSTKFTSTENRLSDTLNLYPNQNKADERFVDLKRELLSLVKGSSGIIIHLDEVHYFPRAPEFKRPSRDERGSAMYTQDTEKAILTSYILIGLSHKLYTILDAQVKVVISGTNTTIKNSIIVDSEVKPFIETLRYSTIQDICKICDNYLNINTEDENVRGILSVLCGPFRRTQHFLNYIFYHYRDHYIGGVQQPAFTLDSLRQAVMGSYTRFKSEVHSKLDHDEMAMYANDMMLCAVYPQIFLGRSGYFDFDSSSFTKLDQLSTNKPNAVEFDDVPNAWISIQDKSIARWVKAGVKFYLIKPYPQLHMFYNEMCHEYFKSEDKYLQVLQNKLVAQVGNTGAHGFTFQYAIAYELSNPLSPLWKNFYYIYKRKFMVRVGVMYN</sequence>
<gene>
    <name evidence="2" type="ORF">AKO1_013898</name>
</gene>
<comment type="caution">
    <text evidence="2">The sequence shown here is derived from an EMBL/GenBank/DDBJ whole genome shotgun (WGS) entry which is preliminary data.</text>
</comment>
<evidence type="ECO:0000256" key="1">
    <source>
        <dbReference type="SAM" id="MobiDB-lite"/>
    </source>
</evidence>
<proteinExistence type="predicted"/>
<feature type="compositionally biased region" description="Acidic residues" evidence="1">
    <location>
        <begin position="24"/>
        <end position="39"/>
    </location>
</feature>
<dbReference type="AlphaFoldDB" id="A0AAW2YL76"/>
<keyword evidence="3" id="KW-1185">Reference proteome</keyword>